<dbReference type="EMBL" id="UYSL01027063">
    <property type="protein sequence ID" value="VDL86350.1"/>
    <property type="molecule type" value="Genomic_DNA"/>
</dbReference>
<reference evidence="1 2" key="2">
    <citation type="submission" date="2018-11" db="EMBL/GenBank/DDBJ databases">
        <authorList>
            <consortium name="Pathogen Informatics"/>
        </authorList>
    </citation>
    <scope>NUCLEOTIDE SEQUENCE [LARGE SCALE GENOMIC DNA]</scope>
</reference>
<gene>
    <name evidence="1" type="ORF">NBR_LOCUS21918</name>
</gene>
<name>A0A0N4YXE5_NIPBR</name>
<protein>
    <submittedName>
        <fullName evidence="3">Secreted protein</fullName>
    </submittedName>
</protein>
<evidence type="ECO:0000313" key="3">
    <source>
        <dbReference type="WBParaSite" id="NBR_0002191701-mRNA-1"/>
    </source>
</evidence>
<sequence>MWSMWPAFYSIPDGLTSDAYTGCSVSQSSFCPYFSNSLSNWSSLSSKVRPMWLTTIFECSFVL</sequence>
<dbReference type="WBParaSite" id="NBR_0002191701-mRNA-1">
    <property type="protein sequence ID" value="NBR_0002191701-mRNA-1"/>
    <property type="gene ID" value="NBR_0002191701"/>
</dbReference>
<dbReference type="AlphaFoldDB" id="A0A0N4YXE5"/>
<reference evidence="3" key="1">
    <citation type="submission" date="2017-02" db="UniProtKB">
        <authorList>
            <consortium name="WormBaseParasite"/>
        </authorList>
    </citation>
    <scope>IDENTIFICATION</scope>
</reference>
<accession>A0A0N4YXE5</accession>
<proteinExistence type="predicted"/>
<organism evidence="3">
    <name type="scientific">Nippostrongylus brasiliensis</name>
    <name type="common">Rat hookworm</name>
    <dbReference type="NCBI Taxonomy" id="27835"/>
    <lineage>
        <taxon>Eukaryota</taxon>
        <taxon>Metazoa</taxon>
        <taxon>Ecdysozoa</taxon>
        <taxon>Nematoda</taxon>
        <taxon>Chromadorea</taxon>
        <taxon>Rhabditida</taxon>
        <taxon>Rhabditina</taxon>
        <taxon>Rhabditomorpha</taxon>
        <taxon>Strongyloidea</taxon>
        <taxon>Heligmosomidae</taxon>
        <taxon>Nippostrongylus</taxon>
    </lineage>
</organism>
<dbReference type="Proteomes" id="UP000271162">
    <property type="component" value="Unassembled WGS sequence"/>
</dbReference>
<evidence type="ECO:0000313" key="1">
    <source>
        <dbReference type="EMBL" id="VDL86350.1"/>
    </source>
</evidence>
<keyword evidence="2" id="KW-1185">Reference proteome</keyword>
<evidence type="ECO:0000313" key="2">
    <source>
        <dbReference type="Proteomes" id="UP000271162"/>
    </source>
</evidence>